<dbReference type="SUPFAM" id="SSF49723">
    <property type="entry name" value="Lipase/lipooxygenase domain (PLAT/LH2 domain)"/>
    <property type="match status" value="1"/>
</dbReference>
<dbReference type="SMART" id="SM00308">
    <property type="entry name" value="LH2"/>
    <property type="match status" value="1"/>
</dbReference>
<feature type="domain" description="PLAT" evidence="9">
    <location>
        <begin position="632"/>
        <end position="749"/>
    </location>
</feature>
<evidence type="ECO:0000256" key="5">
    <source>
        <dbReference type="PROSITE-ProRule" id="PRU00152"/>
    </source>
</evidence>
<keyword evidence="8" id="KW-0732">Signal</keyword>
<feature type="transmembrane region" description="Helical" evidence="7">
    <location>
        <begin position="1287"/>
        <end position="1310"/>
    </location>
</feature>
<feature type="transmembrane region" description="Helical" evidence="7">
    <location>
        <begin position="1024"/>
        <end position="1051"/>
    </location>
</feature>
<dbReference type="PROSITE" id="PS50095">
    <property type="entry name" value="PLAT"/>
    <property type="match status" value="1"/>
</dbReference>
<dbReference type="SMART" id="SM00303">
    <property type="entry name" value="GPS"/>
    <property type="match status" value="1"/>
</dbReference>
<keyword evidence="3 7" id="KW-1133">Transmembrane helix</keyword>
<dbReference type="GO" id="GO:0005262">
    <property type="term" value="F:calcium channel activity"/>
    <property type="evidence" value="ECO:0007669"/>
    <property type="project" value="TreeGrafter"/>
</dbReference>
<evidence type="ECO:0000256" key="4">
    <source>
        <dbReference type="ARBA" id="ARBA00023136"/>
    </source>
</evidence>
<feature type="chain" id="PRO_5031125539" evidence="8">
    <location>
        <begin position="28"/>
        <end position="1319"/>
    </location>
</feature>
<accession>A0A7R9PD61</accession>
<protein>
    <submittedName>
        <fullName evidence="10">(California timema) hypothetical protein</fullName>
    </submittedName>
</protein>
<evidence type="ECO:0000313" key="10">
    <source>
        <dbReference type="EMBL" id="CAD7578612.1"/>
    </source>
</evidence>
<dbReference type="InterPro" id="IPR046338">
    <property type="entry name" value="GAIN_dom_sf"/>
</dbReference>
<feature type="signal peptide" evidence="8">
    <location>
        <begin position="1"/>
        <end position="27"/>
    </location>
</feature>
<dbReference type="Pfam" id="PF01825">
    <property type="entry name" value="GPS"/>
    <property type="match status" value="1"/>
</dbReference>
<dbReference type="InterPro" id="IPR000203">
    <property type="entry name" value="GPS"/>
</dbReference>
<feature type="transmembrane region" description="Helical" evidence="7">
    <location>
        <begin position="795"/>
        <end position="817"/>
    </location>
</feature>
<feature type="transmembrane region" description="Helical" evidence="7">
    <location>
        <begin position="546"/>
        <end position="566"/>
    </location>
</feature>
<organism evidence="10">
    <name type="scientific">Timema californicum</name>
    <name type="common">California timema</name>
    <name type="synonym">Walking stick</name>
    <dbReference type="NCBI Taxonomy" id="61474"/>
    <lineage>
        <taxon>Eukaryota</taxon>
        <taxon>Metazoa</taxon>
        <taxon>Ecdysozoa</taxon>
        <taxon>Arthropoda</taxon>
        <taxon>Hexapoda</taxon>
        <taxon>Insecta</taxon>
        <taxon>Pterygota</taxon>
        <taxon>Neoptera</taxon>
        <taxon>Polyneoptera</taxon>
        <taxon>Phasmatodea</taxon>
        <taxon>Timematodea</taxon>
        <taxon>Timematoidea</taxon>
        <taxon>Timematidae</taxon>
        <taxon>Timema</taxon>
    </lineage>
</organism>
<dbReference type="InterPro" id="IPR001024">
    <property type="entry name" value="PLAT/LH2_dom"/>
</dbReference>
<feature type="transmembrane region" description="Helical" evidence="7">
    <location>
        <begin position="1057"/>
        <end position="1074"/>
    </location>
</feature>
<comment type="subcellular location">
    <subcellularLocation>
        <location evidence="1">Membrane</location>
    </subcellularLocation>
</comment>
<sequence>MGNPTTLRVLTLFCLLWLPFLSPGAVGLVVSLTDAISEVKHEQDSTVKKRNTGPLPENSTKSHIHVLPPRRQVTVNNVEAVTQVTSALKDVVTTDPELLEISAVRTAAQLAQTTTDKLYLRVLEDEDVVIPTKIVGEVTSNVVKIASVLLGKEFISDDDDNTTEVPDSQYPFYQDLDPEFVLWTGDVGKQHCTELFRQVVNTCRCAVQMDHVSADTLTSIKNIEKIVALRLSESEEQSVFKTDTISLWTQKESPTKLANKPLGAMLEKGSHVVIPPELAEHLQNQADKNFYVQVMTAKRNPFNWRDSGQQPNTDIVSVEMQLTSSKARSGHALAYPLDIFMNLKSDDEDRVRVEGMVSVPSGETDQDVLEDCISVHRVTASTGDQIYVEFTSRHENNKLQVVVLLDERPEVEDFEKVPVTIPQDSVSKGQEYVIKGKTKATHDNSWFYLGFLPHLETIKGQSDERPEGNITIAYSFFVSTAKCRYWVEGVKEWSTEGCTVGDQTSLTTLHCSCTHMSVFAGSLLAADTKLDPFHPLPFSLRYTQSLYVPVFVSVVLVLLFLLFLWARWMDRKDSAKSSWKNDGLALVKVTSNGQQGDLFIVKAVLHLFPVPASLKDSGRVVVLEDNMPKYSYKYLVTARTGWKMNAGTSSKVGFQLVGDHSESQPHILSAQGRKVLTMGSEDSFLLLTPDWLGPLRSVRLWHDSSGRHPSWYCGEIEVRDVQRNQLWVFPVHRWLSLVQEEKRIEYQLQPASLDHLMHWRTSMYRSLGPVLREEHIWINIVTRHPISSYTRCQRVAVASATLLAAMLISLLLFGVYFNDPIPAERYSTLDHLQPPVITNITPNAGSQQMYHGHFFMGSAELMVAVNVTLTVLPLTFLLYFLFSVEEKKINQNQPFCGQTLREAVATTACFCPCRGNMASYDTGLRLERAWTAPQSDSRPLPERAQTHGTRQHEVHLPPFPRLTPPPAECSMSEDVFCCRRSQMRDENVPESLEADEAAKEDDHYNRRPMNEIHYQLSRYLFPHWVVYVAWSVCVCVIVTSALLTATCGLSFGRVKSLVWIGCVALIFLVSFLLVQPVKRPYSQSLMDEARSECQRQENLHFMSFGDRRQYRRTQRMYQPVPLADYKRLREKEQIRAKLVDMSRDLFLYSVYLITLLWVAMADVDDIAFYSTQSILRMVIGGDYAGKDSVKFESINSVTSLVSYINLTLLPALHASEWYNGADLRETGTTADMTTRLLGVPRLRQLRTVLGECLLIPTGYLGLLIPTGSLCLLIPTGSLCLRIPTGSMCLLIPTGSLCLLIPTGSLCLLILTGSLCLLIL</sequence>
<dbReference type="GO" id="GO:0050982">
    <property type="term" value="P:detection of mechanical stimulus"/>
    <property type="evidence" value="ECO:0007669"/>
    <property type="project" value="TreeGrafter"/>
</dbReference>
<comment type="caution">
    <text evidence="5">Lacks conserved residue(s) required for the propagation of feature annotation.</text>
</comment>
<evidence type="ECO:0000256" key="6">
    <source>
        <dbReference type="SAM" id="MobiDB-lite"/>
    </source>
</evidence>
<gene>
    <name evidence="10" type="ORF">TCMB3V08_LOCUS11150</name>
</gene>
<feature type="compositionally biased region" description="Basic and acidic residues" evidence="6">
    <location>
        <begin position="939"/>
        <end position="955"/>
    </location>
</feature>
<evidence type="ECO:0000259" key="9">
    <source>
        <dbReference type="PROSITE" id="PS50095"/>
    </source>
</evidence>
<feature type="region of interest" description="Disordered" evidence="6">
    <location>
        <begin position="41"/>
        <end position="62"/>
    </location>
</feature>
<evidence type="ECO:0000256" key="3">
    <source>
        <dbReference type="ARBA" id="ARBA00022989"/>
    </source>
</evidence>
<proteinExistence type="predicted"/>
<dbReference type="InterPro" id="IPR051223">
    <property type="entry name" value="Polycystin"/>
</dbReference>
<evidence type="ECO:0000256" key="8">
    <source>
        <dbReference type="SAM" id="SignalP"/>
    </source>
</evidence>
<dbReference type="Pfam" id="PF01477">
    <property type="entry name" value="PLAT"/>
    <property type="match status" value="1"/>
</dbReference>
<dbReference type="EMBL" id="OE188112">
    <property type="protein sequence ID" value="CAD7578612.1"/>
    <property type="molecule type" value="Genomic_DNA"/>
</dbReference>
<dbReference type="PANTHER" id="PTHR10877">
    <property type="entry name" value="POLYCYSTIN FAMILY MEMBER"/>
    <property type="match status" value="1"/>
</dbReference>
<feature type="transmembrane region" description="Helical" evidence="7">
    <location>
        <begin position="1145"/>
        <end position="1163"/>
    </location>
</feature>
<evidence type="ECO:0000256" key="2">
    <source>
        <dbReference type="ARBA" id="ARBA00022692"/>
    </source>
</evidence>
<dbReference type="Gene3D" id="2.60.220.50">
    <property type="match status" value="1"/>
</dbReference>
<reference evidence="10" key="1">
    <citation type="submission" date="2020-11" db="EMBL/GenBank/DDBJ databases">
        <authorList>
            <person name="Tran Van P."/>
        </authorList>
    </citation>
    <scope>NUCLEOTIDE SEQUENCE</scope>
</reference>
<dbReference type="Gene3D" id="2.60.60.20">
    <property type="entry name" value="PLAT/LH2 domain"/>
    <property type="match status" value="1"/>
</dbReference>
<keyword evidence="4 7" id="KW-0472">Membrane</keyword>
<keyword evidence="2 7" id="KW-0812">Transmembrane</keyword>
<evidence type="ECO:0000256" key="7">
    <source>
        <dbReference type="SAM" id="Phobius"/>
    </source>
</evidence>
<name>A0A7R9PD61_TIMCA</name>
<feature type="region of interest" description="Disordered" evidence="6">
    <location>
        <begin position="932"/>
        <end position="957"/>
    </location>
</feature>
<dbReference type="PANTHER" id="PTHR10877:SF150">
    <property type="entry name" value="REJ DOMAIN-CONTAINING PROTEIN"/>
    <property type="match status" value="1"/>
</dbReference>
<dbReference type="InterPro" id="IPR036392">
    <property type="entry name" value="PLAT/LH2_dom_sf"/>
</dbReference>
<feature type="transmembrane region" description="Helical" evidence="7">
    <location>
        <begin position="861"/>
        <end position="882"/>
    </location>
</feature>
<dbReference type="GO" id="GO:0016020">
    <property type="term" value="C:membrane"/>
    <property type="evidence" value="ECO:0007669"/>
    <property type="project" value="UniProtKB-SubCell"/>
</dbReference>
<evidence type="ECO:0000256" key="1">
    <source>
        <dbReference type="ARBA" id="ARBA00004370"/>
    </source>
</evidence>
<feature type="transmembrane region" description="Helical" evidence="7">
    <location>
        <begin position="1259"/>
        <end position="1280"/>
    </location>
</feature>